<dbReference type="Pfam" id="PF13559">
    <property type="entry name" value="DUF4129"/>
    <property type="match status" value="1"/>
</dbReference>
<dbReference type="InterPro" id="IPR025403">
    <property type="entry name" value="TgpA-like_C"/>
</dbReference>
<keyword evidence="5" id="KW-1185">Reference proteome</keyword>
<feature type="transmembrane region" description="Helical" evidence="2">
    <location>
        <begin position="141"/>
        <end position="158"/>
    </location>
</feature>
<evidence type="ECO:0000256" key="1">
    <source>
        <dbReference type="SAM" id="Coils"/>
    </source>
</evidence>
<feature type="transmembrane region" description="Helical" evidence="2">
    <location>
        <begin position="43"/>
        <end position="61"/>
    </location>
</feature>
<protein>
    <submittedName>
        <fullName evidence="4">DUF4129 domain-containing protein</fullName>
    </submittedName>
</protein>
<dbReference type="PANTHER" id="PTHR42736:SF1">
    <property type="entry name" value="PROTEIN-GLUTAMINE GAMMA-GLUTAMYLTRANSFERASE"/>
    <property type="match status" value="1"/>
</dbReference>
<reference evidence="4 5" key="1">
    <citation type="submission" date="2019-03" db="EMBL/GenBank/DDBJ databases">
        <title>This is whole genome sequence of Paenibacillus sp MS74 strain.</title>
        <authorList>
            <person name="Trinh H.N."/>
        </authorList>
    </citation>
    <scope>NUCLEOTIDE SEQUENCE [LARGE SCALE GENOMIC DNA]</scope>
    <source>
        <strain evidence="4 5">MS74</strain>
    </source>
</reference>
<feature type="transmembrane region" description="Helical" evidence="2">
    <location>
        <begin position="20"/>
        <end position="37"/>
    </location>
</feature>
<name>A0A4R5KPY6_9BACL</name>
<feature type="domain" description="Transglutaminase-like" evidence="3">
    <location>
        <begin position="496"/>
        <end position="584"/>
    </location>
</feature>
<dbReference type="Proteomes" id="UP000295636">
    <property type="component" value="Unassembled WGS sequence"/>
</dbReference>
<comment type="caution">
    <text evidence="4">The sequence shown here is derived from an EMBL/GenBank/DDBJ whole genome shotgun (WGS) entry which is preliminary data.</text>
</comment>
<evidence type="ECO:0000256" key="2">
    <source>
        <dbReference type="SAM" id="Phobius"/>
    </source>
</evidence>
<feature type="transmembrane region" description="Helical" evidence="2">
    <location>
        <begin position="164"/>
        <end position="183"/>
    </location>
</feature>
<feature type="coiled-coil region" evidence="1">
    <location>
        <begin position="644"/>
        <end position="671"/>
    </location>
</feature>
<dbReference type="Gene3D" id="3.10.620.30">
    <property type="match status" value="1"/>
</dbReference>
<evidence type="ECO:0000259" key="3">
    <source>
        <dbReference type="SMART" id="SM00460"/>
    </source>
</evidence>
<keyword evidence="2" id="KW-1133">Transmembrane helix</keyword>
<dbReference type="Pfam" id="PF01841">
    <property type="entry name" value="Transglut_core"/>
    <property type="match status" value="1"/>
</dbReference>
<evidence type="ECO:0000313" key="5">
    <source>
        <dbReference type="Proteomes" id="UP000295636"/>
    </source>
</evidence>
<dbReference type="InterPro" id="IPR052901">
    <property type="entry name" value="Bact_TGase-like"/>
</dbReference>
<dbReference type="OrthoDB" id="9804872at2"/>
<feature type="transmembrane region" description="Helical" evidence="2">
    <location>
        <begin position="114"/>
        <end position="134"/>
    </location>
</feature>
<feature type="transmembrane region" description="Helical" evidence="2">
    <location>
        <begin position="73"/>
        <end position="94"/>
    </location>
</feature>
<proteinExistence type="predicted"/>
<gene>
    <name evidence="4" type="ORF">E1757_17070</name>
</gene>
<feature type="transmembrane region" description="Helical" evidence="2">
    <location>
        <begin position="204"/>
        <end position="222"/>
    </location>
</feature>
<dbReference type="EMBL" id="SMRT01000007">
    <property type="protein sequence ID" value="TDF96787.1"/>
    <property type="molecule type" value="Genomic_DNA"/>
</dbReference>
<dbReference type="RefSeq" id="WP_133230217.1">
    <property type="nucleotide sequence ID" value="NZ_SMRT01000007.1"/>
</dbReference>
<dbReference type="SMART" id="SM00460">
    <property type="entry name" value="TGc"/>
    <property type="match status" value="1"/>
</dbReference>
<keyword evidence="1" id="KW-0175">Coiled coil</keyword>
<dbReference type="PANTHER" id="PTHR42736">
    <property type="entry name" value="PROTEIN-GLUTAMINE GAMMA-GLUTAMYLTRANSFERASE"/>
    <property type="match status" value="1"/>
</dbReference>
<evidence type="ECO:0000313" key="4">
    <source>
        <dbReference type="EMBL" id="TDF96787.1"/>
    </source>
</evidence>
<keyword evidence="2" id="KW-0472">Membrane</keyword>
<dbReference type="AlphaFoldDB" id="A0A4R5KPY6"/>
<dbReference type="InterPro" id="IPR002931">
    <property type="entry name" value="Transglutaminase-like"/>
</dbReference>
<sequence>MNEPNVWWHRLLWQNWPHRLSSLLVGLILLQVVFWITKEQGTWLPETVVIVELALLATFVLEHFPKLHWLIRGLIQLAILIFINVRVLVSYNVIEEMSLGSFFSSKLFLNLYQLTPYLWFSLSAWVIYLTLIWWVEVKWRVYLLMIVGILAMCIRDSFSTVYLWPQVAMTLGCGLFLLILCHFQRLRRKDPAAWSYLADYPMSIAVPVISLVSLTLAFGAIMPEVSPILTDPYTAWRNFRGQPVNFTTGKGNEVAVMAAAGDTSSGYSRSDAALGSGFEYDFTPVMTVETSHRSYWRGETRSFYSGKGWEASDGDKRAAVIGVRADAVLPGDPRAAGSPLKSIEVKQTVTLLSEEKYPVLFGAYNVQKLIDINGAKTGFDPIYWAAGQSELRFNEQRQAPYPKTYSLVSQMPIVDEEALRQSPLEPPNRAELAPYLQLPDNVPARVKQLAADITKDSANPYDKAKKIEQYLREKYPYTNKPDVSKGRSRDFVDRFLFEIKEGYCDYYSSAMAVLSRSVGLPTRWVKGYASGISAMQEEMMFSMGDESLIDPDAAGVYTVRNADAHSWVEVYFSGLGWIPFEPTSGFALPRAVPEQELTFDLSMLPDVPATPEETTVFANPGQAAGIGGIAVLLAALATFLAWKLQIVELIRERLERRRASLLKQKVIVECERLLRICRRNGYTRLEHETLREAVRRWSKQSKWLKADLEQVLSIFEKAKYSKAEITEEDWQSTSQLVEKLRSQF</sequence>
<keyword evidence="2" id="KW-0812">Transmembrane</keyword>
<dbReference type="InterPro" id="IPR038765">
    <property type="entry name" value="Papain-like_cys_pep_sf"/>
</dbReference>
<dbReference type="SUPFAM" id="SSF54001">
    <property type="entry name" value="Cysteine proteinases"/>
    <property type="match status" value="1"/>
</dbReference>
<organism evidence="4 5">
    <name type="scientific">Paenibacillus piri</name>
    <dbReference type="NCBI Taxonomy" id="2547395"/>
    <lineage>
        <taxon>Bacteria</taxon>
        <taxon>Bacillati</taxon>
        <taxon>Bacillota</taxon>
        <taxon>Bacilli</taxon>
        <taxon>Bacillales</taxon>
        <taxon>Paenibacillaceae</taxon>
        <taxon>Paenibacillus</taxon>
    </lineage>
</organism>
<accession>A0A4R5KPY6</accession>